<evidence type="ECO:0000313" key="2">
    <source>
        <dbReference type="EMBL" id="AGC46630.1"/>
    </source>
</evidence>
<dbReference type="PATRIC" id="fig|1278073.3.peg.5422"/>
<dbReference type="HOGENOM" id="CLU_147977_0_0_7"/>
<dbReference type="NCBIfam" id="NF033764">
    <property type="entry name" value="gliding_CglF"/>
    <property type="match status" value="1"/>
</dbReference>
<proteinExistence type="predicted"/>
<sequence>MRTCAAPVVGMTCGTDPAGSSWETVMRKALMLFAVLAVSPAFAQDDAAKPAGGGAEGNVRYSKTTNIDFEDDTIEGDLTKPDGEYIDAREKVKHSNLIRVREDFEDKVMQSVGEL</sequence>
<protein>
    <recommendedName>
        <fullName evidence="4">Adventurous gliding motility protein CglF</fullName>
    </recommendedName>
</protein>
<reference evidence="2 3" key="1">
    <citation type="journal article" date="2013" name="Genome Announc.">
        <title>Complete genome sequence of Myxococcus stipitatus strain DSM 14675, a fruiting myxobacterium.</title>
        <authorList>
            <person name="Huntley S."/>
            <person name="Kneip S."/>
            <person name="Treuner-Lange A."/>
            <person name="Sogaard-Andersen L."/>
        </authorList>
    </citation>
    <scope>NUCLEOTIDE SEQUENCE [LARGE SCALE GENOMIC DNA]</scope>
    <source>
        <strain evidence="3">DSM 14675 / JCM 12634 / Mx s8</strain>
    </source>
</reference>
<keyword evidence="3" id="KW-1185">Reference proteome</keyword>
<feature type="signal peptide" evidence="1">
    <location>
        <begin position="1"/>
        <end position="43"/>
    </location>
</feature>
<evidence type="ECO:0008006" key="4">
    <source>
        <dbReference type="Google" id="ProtNLM"/>
    </source>
</evidence>
<name>L7UFI4_MYXSD</name>
<dbReference type="EMBL" id="CP004025">
    <property type="protein sequence ID" value="AGC46630.1"/>
    <property type="molecule type" value="Genomic_DNA"/>
</dbReference>
<evidence type="ECO:0000313" key="3">
    <source>
        <dbReference type="Proteomes" id="UP000011131"/>
    </source>
</evidence>
<organism evidence="2 3">
    <name type="scientific">Myxococcus stipitatus (strain DSM 14675 / JCM 12634 / Mx s8)</name>
    <dbReference type="NCBI Taxonomy" id="1278073"/>
    <lineage>
        <taxon>Bacteria</taxon>
        <taxon>Pseudomonadati</taxon>
        <taxon>Myxococcota</taxon>
        <taxon>Myxococcia</taxon>
        <taxon>Myxococcales</taxon>
        <taxon>Cystobacterineae</taxon>
        <taxon>Myxococcaceae</taxon>
        <taxon>Myxococcus</taxon>
    </lineage>
</organism>
<keyword evidence="1" id="KW-0732">Signal</keyword>
<dbReference type="Proteomes" id="UP000011131">
    <property type="component" value="Chromosome"/>
</dbReference>
<gene>
    <name evidence="2" type="ordered locus">MYSTI_05351</name>
</gene>
<accession>L7UFI4</accession>
<dbReference type="KEGG" id="msd:MYSTI_05351"/>
<dbReference type="AlphaFoldDB" id="L7UFI4"/>
<feature type="chain" id="PRO_5003983590" description="Adventurous gliding motility protein CglF" evidence="1">
    <location>
        <begin position="44"/>
        <end position="115"/>
    </location>
</feature>
<evidence type="ECO:0000256" key="1">
    <source>
        <dbReference type="SAM" id="SignalP"/>
    </source>
</evidence>
<dbReference type="STRING" id="1278073.MYSTI_05351"/>